<dbReference type="GO" id="GO:0045892">
    <property type="term" value="P:negative regulation of DNA-templated transcription"/>
    <property type="evidence" value="ECO:0007669"/>
    <property type="project" value="UniProtKB-ARBA"/>
</dbReference>
<gene>
    <name evidence="2" type="ORF">SAMN05216360_105241</name>
</gene>
<proteinExistence type="inferred from homology"/>
<reference evidence="3" key="1">
    <citation type="submission" date="2016-10" db="EMBL/GenBank/DDBJ databases">
        <authorList>
            <person name="Varghese N."/>
            <person name="Submissions S."/>
        </authorList>
    </citation>
    <scope>NUCLEOTIDE SEQUENCE [LARGE SCALE GENOMIC DNA]</scope>
    <source>
        <strain evidence="3">BL47</strain>
    </source>
</reference>
<comment type="similarity">
    <text evidence="1">Belongs to the FrmR/RcnR family.</text>
</comment>
<sequence length="105" mass="11609">MTNGTFVDGCVLLARTDAERAPLVRRLGRIEGQIRGLRAMVEADRYCLDEIQQVRAATAALREVALLLIGQHLEAGLALATEPQDREAVLEDLRRVLRAAMAETR</sequence>
<dbReference type="InterPro" id="IPR003735">
    <property type="entry name" value="Metal_Tscrpt_repr"/>
</dbReference>
<evidence type="ECO:0000313" key="2">
    <source>
        <dbReference type="EMBL" id="SDN06203.1"/>
    </source>
</evidence>
<dbReference type="Pfam" id="PF02583">
    <property type="entry name" value="Trns_repr_metal"/>
    <property type="match status" value="1"/>
</dbReference>
<protein>
    <submittedName>
        <fullName evidence="2">DNA-binding transcriptional regulator, FrmR family</fullName>
    </submittedName>
</protein>
<dbReference type="OrthoDB" id="9811244at2"/>
<dbReference type="GO" id="GO:0003677">
    <property type="term" value="F:DNA binding"/>
    <property type="evidence" value="ECO:0007669"/>
    <property type="project" value="UniProtKB-KW"/>
</dbReference>
<dbReference type="GO" id="GO:0046872">
    <property type="term" value="F:metal ion binding"/>
    <property type="evidence" value="ECO:0007669"/>
    <property type="project" value="InterPro"/>
</dbReference>
<keyword evidence="2" id="KW-0238">DNA-binding</keyword>
<keyword evidence="3" id="KW-1185">Reference proteome</keyword>
<accession>A0A1G9YCP5</accession>
<dbReference type="InterPro" id="IPR038390">
    <property type="entry name" value="Metal_Tscrpt_repr_sf"/>
</dbReference>
<dbReference type="EMBL" id="FNHS01000005">
    <property type="protein sequence ID" value="SDN06203.1"/>
    <property type="molecule type" value="Genomic_DNA"/>
</dbReference>
<dbReference type="STRING" id="582672.SAMN05216360_105241"/>
<dbReference type="AlphaFoldDB" id="A0A1G9YCP5"/>
<dbReference type="PANTHER" id="PTHR33677">
    <property type="entry name" value="TRANSCRIPTIONAL REPRESSOR FRMR-RELATED"/>
    <property type="match status" value="1"/>
</dbReference>
<name>A0A1G9YCP5_9HYPH</name>
<evidence type="ECO:0000256" key="1">
    <source>
        <dbReference type="ARBA" id="ARBA00005260"/>
    </source>
</evidence>
<dbReference type="Proteomes" id="UP000198704">
    <property type="component" value="Unassembled WGS sequence"/>
</dbReference>
<evidence type="ECO:0000313" key="3">
    <source>
        <dbReference type="Proteomes" id="UP000198704"/>
    </source>
</evidence>
<organism evidence="2 3">
    <name type="scientific">Methylobacterium phyllostachyos</name>
    <dbReference type="NCBI Taxonomy" id="582672"/>
    <lineage>
        <taxon>Bacteria</taxon>
        <taxon>Pseudomonadati</taxon>
        <taxon>Pseudomonadota</taxon>
        <taxon>Alphaproteobacteria</taxon>
        <taxon>Hyphomicrobiales</taxon>
        <taxon>Methylobacteriaceae</taxon>
        <taxon>Methylobacterium</taxon>
    </lineage>
</organism>
<dbReference type="RefSeq" id="WP_091715487.1">
    <property type="nucleotide sequence ID" value="NZ_FNHS01000005.1"/>
</dbReference>
<dbReference type="Gene3D" id="1.20.58.1000">
    <property type="entry name" value="Metal-sensitive repressor, helix protomer"/>
    <property type="match status" value="1"/>
</dbReference>
<dbReference type="CDD" id="cd10148">
    <property type="entry name" value="CsoR-like_DUF156"/>
    <property type="match status" value="1"/>
</dbReference>